<dbReference type="EMBL" id="CAWUPB010000801">
    <property type="protein sequence ID" value="CAK7324925.1"/>
    <property type="molecule type" value="Genomic_DNA"/>
</dbReference>
<accession>A0AAV1QX95</accession>
<sequence>MGRSCYTSAGAYVLKQRCQFRQQQEYQKAYSESRLSIPVPQKRASFKGAHLVAASLRSKAVPKTSSLFPDKVSVKESPSPVEVEPGDLLLLKYGKKNQSTTGKEGQEGGSSFLPLAQSSSEVSTSSLYAASADSLFPKPEESIYKHQRASQAESPCSPWKGSIATSKIE</sequence>
<protein>
    <submittedName>
        <fullName evidence="2">Uncharacterized protein</fullName>
    </submittedName>
</protein>
<feature type="region of interest" description="Disordered" evidence="1">
    <location>
        <begin position="143"/>
        <end position="169"/>
    </location>
</feature>
<dbReference type="AlphaFoldDB" id="A0AAV1QX95"/>
<proteinExistence type="predicted"/>
<organism evidence="2 3">
    <name type="scientific">Dovyalis caffra</name>
    <dbReference type="NCBI Taxonomy" id="77055"/>
    <lineage>
        <taxon>Eukaryota</taxon>
        <taxon>Viridiplantae</taxon>
        <taxon>Streptophyta</taxon>
        <taxon>Embryophyta</taxon>
        <taxon>Tracheophyta</taxon>
        <taxon>Spermatophyta</taxon>
        <taxon>Magnoliopsida</taxon>
        <taxon>eudicotyledons</taxon>
        <taxon>Gunneridae</taxon>
        <taxon>Pentapetalae</taxon>
        <taxon>rosids</taxon>
        <taxon>fabids</taxon>
        <taxon>Malpighiales</taxon>
        <taxon>Salicaceae</taxon>
        <taxon>Flacourtieae</taxon>
        <taxon>Dovyalis</taxon>
    </lineage>
</organism>
<evidence type="ECO:0000313" key="2">
    <source>
        <dbReference type="EMBL" id="CAK7324925.1"/>
    </source>
</evidence>
<keyword evidence="3" id="KW-1185">Reference proteome</keyword>
<evidence type="ECO:0000256" key="1">
    <source>
        <dbReference type="SAM" id="MobiDB-lite"/>
    </source>
</evidence>
<feature type="region of interest" description="Disordered" evidence="1">
    <location>
        <begin position="94"/>
        <end position="115"/>
    </location>
</feature>
<reference evidence="2 3" key="1">
    <citation type="submission" date="2024-01" db="EMBL/GenBank/DDBJ databases">
        <authorList>
            <person name="Waweru B."/>
        </authorList>
    </citation>
    <scope>NUCLEOTIDE SEQUENCE [LARGE SCALE GENOMIC DNA]</scope>
</reference>
<name>A0AAV1QX95_9ROSI</name>
<gene>
    <name evidence="2" type="ORF">DCAF_LOCUS2596</name>
</gene>
<evidence type="ECO:0000313" key="3">
    <source>
        <dbReference type="Proteomes" id="UP001314170"/>
    </source>
</evidence>
<comment type="caution">
    <text evidence="2">The sequence shown here is derived from an EMBL/GenBank/DDBJ whole genome shotgun (WGS) entry which is preliminary data.</text>
</comment>
<dbReference type="Proteomes" id="UP001314170">
    <property type="component" value="Unassembled WGS sequence"/>
</dbReference>